<evidence type="ECO:0000256" key="1">
    <source>
        <dbReference type="SAM" id="MobiDB-lite"/>
    </source>
</evidence>
<gene>
    <name evidence="2" type="ORF">PSTT_11661</name>
</gene>
<dbReference type="AlphaFoldDB" id="A0A2S4UZE6"/>
<evidence type="ECO:0000313" key="2">
    <source>
        <dbReference type="EMBL" id="POW02621.1"/>
    </source>
</evidence>
<proteinExistence type="predicted"/>
<keyword evidence="3" id="KW-1185">Reference proteome</keyword>
<organism evidence="2 3">
    <name type="scientific">Puccinia striiformis</name>
    <dbReference type="NCBI Taxonomy" id="27350"/>
    <lineage>
        <taxon>Eukaryota</taxon>
        <taxon>Fungi</taxon>
        <taxon>Dikarya</taxon>
        <taxon>Basidiomycota</taxon>
        <taxon>Pucciniomycotina</taxon>
        <taxon>Pucciniomycetes</taxon>
        <taxon>Pucciniales</taxon>
        <taxon>Pucciniaceae</taxon>
        <taxon>Puccinia</taxon>
    </lineage>
</organism>
<sequence>MKSPSIDLQTPTSCVHSPPSGVHRKTPNLKFNGPWHRLLQSLLILRLFPSSTSSQTKPPSTKFNCSLHTNNPTCTDAGKTTSNLSQDTSRHWDLLPQSFASLCWTHSAVSQQNQPEQQLQQ</sequence>
<dbReference type="VEuPathDB" id="FungiDB:PSTT_11661"/>
<feature type="region of interest" description="Disordered" evidence="1">
    <location>
        <begin position="1"/>
        <end position="28"/>
    </location>
</feature>
<dbReference type="EMBL" id="PKSL01000139">
    <property type="protein sequence ID" value="POW02621.1"/>
    <property type="molecule type" value="Genomic_DNA"/>
</dbReference>
<reference evidence="2" key="1">
    <citation type="submission" date="2017-12" db="EMBL/GenBank/DDBJ databases">
        <title>Gene loss provides genomic basis for host adaptation in cereal stripe rust fungi.</title>
        <authorList>
            <person name="Xia C."/>
        </authorList>
    </citation>
    <scope>NUCLEOTIDE SEQUENCE [LARGE SCALE GENOMIC DNA]</scope>
    <source>
        <strain evidence="2">93-210</strain>
    </source>
</reference>
<protein>
    <submittedName>
        <fullName evidence="2">Uncharacterized protein</fullName>
    </submittedName>
</protein>
<comment type="caution">
    <text evidence="2">The sequence shown here is derived from an EMBL/GenBank/DDBJ whole genome shotgun (WGS) entry which is preliminary data.</text>
</comment>
<accession>A0A2S4UZE6</accession>
<name>A0A2S4UZE6_9BASI</name>
<feature type="compositionally biased region" description="Polar residues" evidence="1">
    <location>
        <begin position="1"/>
        <end position="15"/>
    </location>
</feature>
<evidence type="ECO:0000313" key="3">
    <source>
        <dbReference type="Proteomes" id="UP000239156"/>
    </source>
</evidence>
<dbReference type="Proteomes" id="UP000239156">
    <property type="component" value="Unassembled WGS sequence"/>
</dbReference>